<protein>
    <recommendedName>
        <fullName evidence="5">Transmembrane protein</fullName>
    </recommendedName>
</protein>
<dbReference type="EMBL" id="MNAD01000337">
    <property type="protein sequence ID" value="OJT14041.1"/>
    <property type="molecule type" value="Genomic_DNA"/>
</dbReference>
<reference evidence="3 4" key="1">
    <citation type="submission" date="2016-10" db="EMBL/GenBank/DDBJ databases">
        <title>Genome sequence of the basidiomycete white-rot fungus Trametes pubescens.</title>
        <authorList>
            <person name="Makela M.R."/>
            <person name="Granchi Z."/>
            <person name="Peng M."/>
            <person name="De Vries R.P."/>
            <person name="Grigoriev I."/>
            <person name="Riley R."/>
            <person name="Hilden K."/>
        </authorList>
    </citation>
    <scope>NUCLEOTIDE SEQUENCE [LARGE SCALE GENOMIC DNA]</scope>
    <source>
        <strain evidence="3 4">FBCC735</strain>
    </source>
</reference>
<evidence type="ECO:0000256" key="1">
    <source>
        <dbReference type="SAM" id="MobiDB-lite"/>
    </source>
</evidence>
<keyword evidence="2" id="KW-0812">Transmembrane</keyword>
<feature type="transmembrane region" description="Helical" evidence="2">
    <location>
        <begin position="102"/>
        <end position="122"/>
    </location>
</feature>
<dbReference type="OrthoDB" id="2739367at2759"/>
<proteinExistence type="predicted"/>
<keyword evidence="2" id="KW-1133">Transmembrane helix</keyword>
<keyword evidence="4" id="KW-1185">Reference proteome</keyword>
<evidence type="ECO:0000313" key="4">
    <source>
        <dbReference type="Proteomes" id="UP000184267"/>
    </source>
</evidence>
<feature type="transmembrane region" description="Helical" evidence="2">
    <location>
        <begin position="7"/>
        <end position="31"/>
    </location>
</feature>
<feature type="compositionally biased region" description="Low complexity" evidence="1">
    <location>
        <begin position="207"/>
        <end position="221"/>
    </location>
</feature>
<name>A0A1M2W2F6_TRAPU</name>
<gene>
    <name evidence="3" type="ORF">TRAPUB_9398</name>
</gene>
<evidence type="ECO:0008006" key="5">
    <source>
        <dbReference type="Google" id="ProtNLM"/>
    </source>
</evidence>
<evidence type="ECO:0000256" key="2">
    <source>
        <dbReference type="SAM" id="Phobius"/>
    </source>
</evidence>
<feature type="region of interest" description="Disordered" evidence="1">
    <location>
        <begin position="191"/>
        <end position="230"/>
    </location>
</feature>
<dbReference type="OMA" id="TNTIMWF"/>
<evidence type="ECO:0000313" key="3">
    <source>
        <dbReference type="EMBL" id="OJT14041.1"/>
    </source>
</evidence>
<sequence length="265" mass="29361">MYHKNKWLAMFNAAFFFAEISVMLIVYNYGISVGTTLATPEGLTGCYGITTSYLFSIWIPGLVFEMWLVLLAIYKAIERARSGIVVNGHRLDLLALLIRDNVIYFVVIALGLLTNTIMWFAAPDGLAASAVSMSHASMIVSGTRLLLNLFEAFHQRVQRSLGVTTSGAFDTQATENVSTLPTFRAAKRDLSSSRRTRPGWTDTSVLTGTDWTSGTDTTESTYANEPDGEVEGWRQRRQEVYRLENLYGPHDVAGSKTTRGFGEAM</sequence>
<organism evidence="3 4">
    <name type="scientific">Trametes pubescens</name>
    <name type="common">White-rot fungus</name>
    <dbReference type="NCBI Taxonomy" id="154538"/>
    <lineage>
        <taxon>Eukaryota</taxon>
        <taxon>Fungi</taxon>
        <taxon>Dikarya</taxon>
        <taxon>Basidiomycota</taxon>
        <taxon>Agaricomycotina</taxon>
        <taxon>Agaricomycetes</taxon>
        <taxon>Polyporales</taxon>
        <taxon>Polyporaceae</taxon>
        <taxon>Trametes</taxon>
    </lineage>
</organism>
<accession>A0A1M2W2F6</accession>
<comment type="caution">
    <text evidence="3">The sequence shown here is derived from an EMBL/GenBank/DDBJ whole genome shotgun (WGS) entry which is preliminary data.</text>
</comment>
<feature type="transmembrane region" description="Helical" evidence="2">
    <location>
        <begin position="51"/>
        <end position="74"/>
    </location>
</feature>
<dbReference type="AlphaFoldDB" id="A0A1M2W2F6"/>
<dbReference type="Proteomes" id="UP000184267">
    <property type="component" value="Unassembled WGS sequence"/>
</dbReference>
<keyword evidence="2" id="KW-0472">Membrane</keyword>